<feature type="domain" description="YCII-related" evidence="2">
    <location>
        <begin position="6"/>
        <end position="87"/>
    </location>
</feature>
<keyword evidence="4" id="KW-1185">Reference proteome</keyword>
<dbReference type="OrthoDB" id="8968203at2"/>
<evidence type="ECO:0000259" key="2">
    <source>
        <dbReference type="Pfam" id="PF03795"/>
    </source>
</evidence>
<dbReference type="Pfam" id="PF03795">
    <property type="entry name" value="YCII"/>
    <property type="match status" value="1"/>
</dbReference>
<evidence type="ECO:0000313" key="3">
    <source>
        <dbReference type="EMBL" id="GER22547.1"/>
    </source>
</evidence>
<dbReference type="EMBL" id="BKDJ01000004">
    <property type="protein sequence ID" value="GER22547.1"/>
    <property type="molecule type" value="Genomic_DNA"/>
</dbReference>
<dbReference type="InterPro" id="IPR005545">
    <property type="entry name" value="YCII"/>
</dbReference>
<gene>
    <name evidence="3" type="ORF">NCCP1664_10440</name>
</gene>
<proteinExistence type="inferred from homology"/>
<dbReference type="InterPro" id="IPR011008">
    <property type="entry name" value="Dimeric_a/b-barrel"/>
</dbReference>
<protein>
    <recommendedName>
        <fullName evidence="2">YCII-related domain-containing protein</fullName>
    </recommendedName>
</protein>
<dbReference type="RefSeq" id="WP_149956187.1">
    <property type="nucleotide sequence ID" value="NZ_BKDJ01000004.1"/>
</dbReference>
<dbReference type="Proteomes" id="UP000325307">
    <property type="component" value="Unassembled WGS sequence"/>
</dbReference>
<sequence length="99" mass="10381">MSVFAVEYVYAPGTEAGRDEHRPGHRAFLTSLKESGNVSLIASGPYADGSGALLIFAAPSEEDLAAALARDPFNAEGFVAALRITGWIPASGELSHYAQ</sequence>
<dbReference type="PANTHER" id="PTHR37828">
    <property type="entry name" value="GSR2449 PROTEIN"/>
    <property type="match status" value="1"/>
</dbReference>
<dbReference type="AlphaFoldDB" id="A0A5A7NRE1"/>
<name>A0A5A7NRE1_9MICC</name>
<comment type="caution">
    <text evidence="3">The sequence shown here is derived from an EMBL/GenBank/DDBJ whole genome shotgun (WGS) entry which is preliminary data.</text>
</comment>
<evidence type="ECO:0000313" key="4">
    <source>
        <dbReference type="Proteomes" id="UP000325307"/>
    </source>
</evidence>
<evidence type="ECO:0000256" key="1">
    <source>
        <dbReference type="ARBA" id="ARBA00007689"/>
    </source>
</evidence>
<dbReference type="PANTHER" id="PTHR37828:SF1">
    <property type="entry name" value="YCII-RELATED DOMAIN-CONTAINING PROTEIN"/>
    <property type="match status" value="1"/>
</dbReference>
<dbReference type="SUPFAM" id="SSF54909">
    <property type="entry name" value="Dimeric alpha+beta barrel"/>
    <property type="match status" value="1"/>
</dbReference>
<organism evidence="3 4">
    <name type="scientific">Zafaria cholistanensis</name>
    <dbReference type="NCBI Taxonomy" id="1682741"/>
    <lineage>
        <taxon>Bacteria</taxon>
        <taxon>Bacillati</taxon>
        <taxon>Actinomycetota</taxon>
        <taxon>Actinomycetes</taxon>
        <taxon>Micrococcales</taxon>
        <taxon>Micrococcaceae</taxon>
        <taxon>Zafaria</taxon>
    </lineage>
</organism>
<accession>A0A5A7NRE1</accession>
<reference evidence="3 4" key="1">
    <citation type="submission" date="2019-09" db="EMBL/GenBank/DDBJ databases">
        <title>Arthrobacter zafarii sp. nov., a moderately thermotolerant and halotolerant actinobacterium isolated from Cholistan desert soil of Pakistan.</title>
        <authorList>
            <person name="Amin A."/>
            <person name="Ahmed I."/>
            <person name="Khalid N."/>
            <person name="Schumann P."/>
            <person name="Busse H.J."/>
            <person name="Khan I.U."/>
            <person name="Li S."/>
            <person name="Li W.J."/>
        </authorList>
    </citation>
    <scope>NUCLEOTIDE SEQUENCE [LARGE SCALE GENOMIC DNA]</scope>
    <source>
        <strain evidence="3 4">NCCP-1664</strain>
    </source>
</reference>
<dbReference type="Gene3D" id="3.30.70.1060">
    <property type="entry name" value="Dimeric alpha+beta barrel"/>
    <property type="match status" value="1"/>
</dbReference>
<comment type="similarity">
    <text evidence="1">Belongs to the YciI family.</text>
</comment>